<dbReference type="EMBL" id="CAGKOT010000019">
    <property type="protein sequence ID" value="CAB5364294.1"/>
    <property type="molecule type" value="Genomic_DNA"/>
</dbReference>
<reference evidence="1" key="1">
    <citation type="submission" date="2020-05" db="EMBL/GenBank/DDBJ databases">
        <authorList>
            <person name="Rincon C."/>
            <person name="Sanders R I."/>
            <person name="Robbins C."/>
            <person name="Chaturvedi A."/>
        </authorList>
    </citation>
    <scope>NUCLEOTIDE SEQUENCE</scope>
    <source>
        <strain evidence="1">CHB12</strain>
    </source>
</reference>
<dbReference type="AlphaFoldDB" id="A0A915Z722"/>
<proteinExistence type="predicted"/>
<sequence length="108" mass="12596">MNYLTCNTETPYTWWFSIEDSFPKDEDYLVQLALKLFSITPHAAGCERVLSSLNLLELEDDLLDCYNNEEEIIIDKEEELDIDNILNLDAFVDTLDDIIEDIIDRDSK</sequence>
<evidence type="ECO:0000313" key="2">
    <source>
        <dbReference type="Proteomes" id="UP000684084"/>
    </source>
</evidence>
<accession>A0A915Z722</accession>
<dbReference type="Proteomes" id="UP000684084">
    <property type="component" value="Unassembled WGS sequence"/>
</dbReference>
<comment type="caution">
    <text evidence="1">The sequence shown here is derived from an EMBL/GenBank/DDBJ whole genome shotgun (WGS) entry which is preliminary data.</text>
</comment>
<name>A0A915Z722_9GLOM</name>
<evidence type="ECO:0000313" key="1">
    <source>
        <dbReference type="EMBL" id="CAB5364294.1"/>
    </source>
</evidence>
<dbReference type="OrthoDB" id="2434645at2759"/>
<organism evidence="1 2">
    <name type="scientific">Rhizophagus irregularis</name>
    <dbReference type="NCBI Taxonomy" id="588596"/>
    <lineage>
        <taxon>Eukaryota</taxon>
        <taxon>Fungi</taxon>
        <taxon>Fungi incertae sedis</taxon>
        <taxon>Mucoromycota</taxon>
        <taxon>Glomeromycotina</taxon>
        <taxon>Glomeromycetes</taxon>
        <taxon>Glomerales</taxon>
        <taxon>Glomeraceae</taxon>
        <taxon>Rhizophagus</taxon>
    </lineage>
</organism>
<evidence type="ECO:0008006" key="3">
    <source>
        <dbReference type="Google" id="ProtNLM"/>
    </source>
</evidence>
<protein>
    <recommendedName>
        <fullName evidence="3">HAT C-terminal dimerisation domain-containing protein</fullName>
    </recommendedName>
</protein>
<gene>
    <name evidence="1" type="ORF">CHRIB12_LOCUS9925</name>
</gene>